<evidence type="ECO:0000256" key="5">
    <source>
        <dbReference type="ARBA" id="ARBA00023049"/>
    </source>
</evidence>
<evidence type="ECO:0000313" key="7">
    <source>
        <dbReference type="EMBL" id="SVB70466.1"/>
    </source>
</evidence>
<protein>
    <recommendedName>
        <fullName evidence="6">MPN domain-containing protein</fullName>
    </recommendedName>
</protein>
<dbReference type="PROSITE" id="PS50249">
    <property type="entry name" value="MPN"/>
    <property type="match status" value="1"/>
</dbReference>
<dbReference type="EMBL" id="UINC01053670">
    <property type="protein sequence ID" value="SVB70466.1"/>
    <property type="molecule type" value="Genomic_DNA"/>
</dbReference>
<keyword evidence="5" id="KW-0482">Metalloprotease</keyword>
<dbReference type="PROSITE" id="PS01302">
    <property type="entry name" value="UPF0758"/>
    <property type="match status" value="1"/>
</dbReference>
<feature type="domain" description="MPN" evidence="6">
    <location>
        <begin position="62"/>
        <end position="185"/>
    </location>
</feature>
<dbReference type="AlphaFoldDB" id="A0A382G5B5"/>
<dbReference type="CDD" id="cd08071">
    <property type="entry name" value="MPN_DUF2466"/>
    <property type="match status" value="1"/>
</dbReference>
<evidence type="ECO:0000256" key="3">
    <source>
        <dbReference type="ARBA" id="ARBA00022801"/>
    </source>
</evidence>
<dbReference type="NCBIfam" id="NF000642">
    <property type="entry name" value="PRK00024.1"/>
    <property type="match status" value="1"/>
</dbReference>
<keyword evidence="4" id="KW-0862">Zinc</keyword>
<sequence length="185" mass="20031">VRGTTVMDVATSILHRHPAEALVSLELDALQDIRGLGRAKAGILVAAFELARRGLRQGLGVLPCIGGPADALPLLTEIKDQRKEFFLYLYLNARNQVIHKEVVSIGSLSASIVHPREVFQAAVAKSAASIVLAHNHPSGDVSPSRDDVDLTRRLQRAGDIMGVDILDHLIIAADQFLSLKEQGYM</sequence>
<evidence type="ECO:0000256" key="2">
    <source>
        <dbReference type="ARBA" id="ARBA00022723"/>
    </source>
</evidence>
<dbReference type="InterPro" id="IPR001405">
    <property type="entry name" value="UPF0758"/>
</dbReference>
<name>A0A382G5B5_9ZZZZ</name>
<keyword evidence="1" id="KW-0645">Protease</keyword>
<dbReference type="PANTHER" id="PTHR30471:SF3">
    <property type="entry name" value="UPF0758 PROTEIN YEES-RELATED"/>
    <property type="match status" value="1"/>
</dbReference>
<evidence type="ECO:0000259" key="6">
    <source>
        <dbReference type="PROSITE" id="PS50249"/>
    </source>
</evidence>
<dbReference type="InterPro" id="IPR025657">
    <property type="entry name" value="RadC_JAB"/>
</dbReference>
<reference evidence="7" key="1">
    <citation type="submission" date="2018-05" db="EMBL/GenBank/DDBJ databases">
        <authorList>
            <person name="Lanie J.A."/>
            <person name="Ng W.-L."/>
            <person name="Kazmierczak K.M."/>
            <person name="Andrzejewski T.M."/>
            <person name="Davidsen T.M."/>
            <person name="Wayne K.J."/>
            <person name="Tettelin H."/>
            <person name="Glass J.I."/>
            <person name="Rusch D."/>
            <person name="Podicherti R."/>
            <person name="Tsui H.-C.T."/>
            <person name="Winkler M.E."/>
        </authorList>
    </citation>
    <scope>NUCLEOTIDE SEQUENCE</scope>
</reference>
<keyword evidence="2" id="KW-0479">Metal-binding</keyword>
<feature type="non-terminal residue" evidence="7">
    <location>
        <position position="1"/>
    </location>
</feature>
<keyword evidence="3" id="KW-0378">Hydrolase</keyword>
<evidence type="ECO:0000256" key="4">
    <source>
        <dbReference type="ARBA" id="ARBA00022833"/>
    </source>
</evidence>
<dbReference type="InterPro" id="IPR020891">
    <property type="entry name" value="UPF0758_CS"/>
</dbReference>
<dbReference type="GO" id="GO:0046872">
    <property type="term" value="F:metal ion binding"/>
    <property type="evidence" value="ECO:0007669"/>
    <property type="project" value="UniProtKB-KW"/>
</dbReference>
<gene>
    <name evidence="7" type="ORF">METZ01_LOCUS223320</name>
</gene>
<dbReference type="InterPro" id="IPR037518">
    <property type="entry name" value="MPN"/>
</dbReference>
<dbReference type="GO" id="GO:0006508">
    <property type="term" value="P:proteolysis"/>
    <property type="evidence" value="ECO:0007669"/>
    <property type="project" value="UniProtKB-KW"/>
</dbReference>
<accession>A0A382G5B5</accession>
<proteinExistence type="predicted"/>
<dbReference type="Pfam" id="PF04002">
    <property type="entry name" value="RadC"/>
    <property type="match status" value="1"/>
</dbReference>
<evidence type="ECO:0000256" key="1">
    <source>
        <dbReference type="ARBA" id="ARBA00022670"/>
    </source>
</evidence>
<dbReference type="NCBIfam" id="TIGR00608">
    <property type="entry name" value="radc"/>
    <property type="match status" value="1"/>
</dbReference>
<organism evidence="7">
    <name type="scientific">marine metagenome</name>
    <dbReference type="NCBI Taxonomy" id="408172"/>
    <lineage>
        <taxon>unclassified sequences</taxon>
        <taxon>metagenomes</taxon>
        <taxon>ecological metagenomes</taxon>
    </lineage>
</organism>
<dbReference type="Gene3D" id="3.40.140.10">
    <property type="entry name" value="Cytidine Deaminase, domain 2"/>
    <property type="match status" value="1"/>
</dbReference>
<dbReference type="PANTHER" id="PTHR30471">
    <property type="entry name" value="DNA REPAIR PROTEIN RADC"/>
    <property type="match status" value="1"/>
</dbReference>
<dbReference type="GO" id="GO:0008237">
    <property type="term" value="F:metallopeptidase activity"/>
    <property type="evidence" value="ECO:0007669"/>
    <property type="project" value="UniProtKB-KW"/>
</dbReference>